<name>A0A0E9U9N8_ANGAN</name>
<organism evidence="1">
    <name type="scientific">Anguilla anguilla</name>
    <name type="common">European freshwater eel</name>
    <name type="synonym">Muraena anguilla</name>
    <dbReference type="NCBI Taxonomy" id="7936"/>
    <lineage>
        <taxon>Eukaryota</taxon>
        <taxon>Metazoa</taxon>
        <taxon>Chordata</taxon>
        <taxon>Craniata</taxon>
        <taxon>Vertebrata</taxon>
        <taxon>Euteleostomi</taxon>
        <taxon>Actinopterygii</taxon>
        <taxon>Neopterygii</taxon>
        <taxon>Teleostei</taxon>
        <taxon>Anguilliformes</taxon>
        <taxon>Anguillidae</taxon>
        <taxon>Anguilla</taxon>
    </lineage>
</organism>
<reference evidence="1" key="1">
    <citation type="submission" date="2014-11" db="EMBL/GenBank/DDBJ databases">
        <authorList>
            <person name="Amaro Gonzalez C."/>
        </authorList>
    </citation>
    <scope>NUCLEOTIDE SEQUENCE</scope>
</reference>
<protein>
    <submittedName>
        <fullName evidence="1">Uncharacterized protein</fullName>
    </submittedName>
</protein>
<dbReference type="EMBL" id="GBXM01046899">
    <property type="protein sequence ID" value="JAH61678.1"/>
    <property type="molecule type" value="Transcribed_RNA"/>
</dbReference>
<proteinExistence type="predicted"/>
<accession>A0A0E9U9N8</accession>
<sequence>MGRKKRGKIKSCQVDSLQMFNVTT</sequence>
<dbReference type="AlphaFoldDB" id="A0A0E9U9N8"/>
<evidence type="ECO:0000313" key="1">
    <source>
        <dbReference type="EMBL" id="JAH61678.1"/>
    </source>
</evidence>
<reference evidence="1" key="2">
    <citation type="journal article" date="2015" name="Fish Shellfish Immunol.">
        <title>Early steps in the European eel (Anguilla anguilla)-Vibrio vulnificus interaction in the gills: Role of the RtxA13 toxin.</title>
        <authorList>
            <person name="Callol A."/>
            <person name="Pajuelo D."/>
            <person name="Ebbesson L."/>
            <person name="Teles M."/>
            <person name="MacKenzie S."/>
            <person name="Amaro C."/>
        </authorList>
    </citation>
    <scope>NUCLEOTIDE SEQUENCE</scope>
</reference>